<feature type="region of interest" description="Disordered" evidence="1">
    <location>
        <begin position="1"/>
        <end position="26"/>
    </location>
</feature>
<protein>
    <submittedName>
        <fullName evidence="2">Uncharacterized protein</fullName>
    </submittedName>
</protein>
<gene>
    <name evidence="2" type="ORF">J2753_001269</name>
</gene>
<sequence>MTPEELDELREKHFGGDTEDDEEDDVEEFERSRLRFLHGTVPWWDWEA</sequence>
<organism evidence="2 3">
    <name type="scientific">Halolamina salifodinae</name>
    <dbReference type="NCBI Taxonomy" id="1202767"/>
    <lineage>
        <taxon>Archaea</taxon>
        <taxon>Methanobacteriati</taxon>
        <taxon>Methanobacteriota</taxon>
        <taxon>Stenosarchaea group</taxon>
        <taxon>Halobacteria</taxon>
        <taxon>Halobacteriales</taxon>
        <taxon>Haloferacaceae</taxon>
    </lineage>
</organism>
<name>A0A8T4GZI0_9EURY</name>
<evidence type="ECO:0000256" key="1">
    <source>
        <dbReference type="SAM" id="MobiDB-lite"/>
    </source>
</evidence>
<keyword evidence="3" id="KW-1185">Reference proteome</keyword>
<dbReference type="EMBL" id="JAGGLC010000002">
    <property type="protein sequence ID" value="MBP1986775.1"/>
    <property type="molecule type" value="Genomic_DNA"/>
</dbReference>
<dbReference type="Proteomes" id="UP000823736">
    <property type="component" value="Unassembled WGS sequence"/>
</dbReference>
<evidence type="ECO:0000313" key="2">
    <source>
        <dbReference type="EMBL" id="MBP1986775.1"/>
    </source>
</evidence>
<dbReference type="RefSeq" id="WP_209491057.1">
    <property type="nucleotide sequence ID" value="NZ_JAGGLC010000002.1"/>
</dbReference>
<feature type="compositionally biased region" description="Acidic residues" evidence="1">
    <location>
        <begin position="17"/>
        <end position="26"/>
    </location>
</feature>
<accession>A0A8T4GZI0</accession>
<proteinExistence type="predicted"/>
<reference evidence="2" key="1">
    <citation type="submission" date="2021-03" db="EMBL/GenBank/DDBJ databases">
        <title>Genomic Encyclopedia of Type Strains, Phase IV (KMG-IV): sequencing the most valuable type-strain genomes for metagenomic binning, comparative biology and taxonomic classification.</title>
        <authorList>
            <person name="Goeker M."/>
        </authorList>
    </citation>
    <scope>NUCLEOTIDE SEQUENCE</scope>
    <source>
        <strain evidence="2">DSM 26232</strain>
    </source>
</reference>
<evidence type="ECO:0000313" key="3">
    <source>
        <dbReference type="Proteomes" id="UP000823736"/>
    </source>
</evidence>
<dbReference type="AlphaFoldDB" id="A0A8T4GZI0"/>
<comment type="caution">
    <text evidence="2">The sequence shown here is derived from an EMBL/GenBank/DDBJ whole genome shotgun (WGS) entry which is preliminary data.</text>
</comment>